<name>A0ACB8TQ07_9APHY</name>
<accession>A0ACB8TQ07</accession>
<comment type="caution">
    <text evidence="1">The sequence shown here is derived from an EMBL/GenBank/DDBJ whole genome shotgun (WGS) entry which is preliminary data.</text>
</comment>
<protein>
    <submittedName>
        <fullName evidence="1">Uncharacterized protein</fullName>
    </submittedName>
</protein>
<evidence type="ECO:0000313" key="1">
    <source>
        <dbReference type="EMBL" id="KAI0083874.1"/>
    </source>
</evidence>
<organism evidence="1 2">
    <name type="scientific">Irpex rosettiformis</name>
    <dbReference type="NCBI Taxonomy" id="378272"/>
    <lineage>
        <taxon>Eukaryota</taxon>
        <taxon>Fungi</taxon>
        <taxon>Dikarya</taxon>
        <taxon>Basidiomycota</taxon>
        <taxon>Agaricomycotina</taxon>
        <taxon>Agaricomycetes</taxon>
        <taxon>Polyporales</taxon>
        <taxon>Irpicaceae</taxon>
        <taxon>Irpex</taxon>
    </lineage>
</organism>
<proteinExistence type="predicted"/>
<dbReference type="EMBL" id="MU274951">
    <property type="protein sequence ID" value="KAI0083874.1"/>
    <property type="molecule type" value="Genomic_DNA"/>
</dbReference>
<keyword evidence="2" id="KW-1185">Reference proteome</keyword>
<dbReference type="Proteomes" id="UP001055072">
    <property type="component" value="Unassembled WGS sequence"/>
</dbReference>
<gene>
    <name evidence="1" type="ORF">BDY19DRAFT_608426</name>
</gene>
<evidence type="ECO:0000313" key="2">
    <source>
        <dbReference type="Proteomes" id="UP001055072"/>
    </source>
</evidence>
<reference evidence="1" key="1">
    <citation type="journal article" date="2021" name="Environ. Microbiol.">
        <title>Gene family expansions and transcriptome signatures uncover fungal adaptations to wood decay.</title>
        <authorList>
            <person name="Hage H."/>
            <person name="Miyauchi S."/>
            <person name="Viragh M."/>
            <person name="Drula E."/>
            <person name="Min B."/>
            <person name="Chaduli D."/>
            <person name="Navarro D."/>
            <person name="Favel A."/>
            <person name="Norest M."/>
            <person name="Lesage-Meessen L."/>
            <person name="Balint B."/>
            <person name="Merenyi Z."/>
            <person name="de Eugenio L."/>
            <person name="Morin E."/>
            <person name="Martinez A.T."/>
            <person name="Baldrian P."/>
            <person name="Stursova M."/>
            <person name="Martinez M.J."/>
            <person name="Novotny C."/>
            <person name="Magnuson J.K."/>
            <person name="Spatafora J.W."/>
            <person name="Maurice S."/>
            <person name="Pangilinan J."/>
            <person name="Andreopoulos W."/>
            <person name="LaButti K."/>
            <person name="Hundley H."/>
            <person name="Na H."/>
            <person name="Kuo A."/>
            <person name="Barry K."/>
            <person name="Lipzen A."/>
            <person name="Henrissat B."/>
            <person name="Riley R."/>
            <person name="Ahrendt S."/>
            <person name="Nagy L.G."/>
            <person name="Grigoriev I.V."/>
            <person name="Martin F."/>
            <person name="Rosso M.N."/>
        </authorList>
    </citation>
    <scope>NUCLEOTIDE SEQUENCE</scope>
    <source>
        <strain evidence="1">CBS 384.51</strain>
    </source>
</reference>
<sequence>MDLASHVCNTSAKGYDAKRRIEAVEFFQCDLCPTRMRQAVNIRSHRRRQLEEKIYSCPDEVPDPLDSERLTSCDMCFADPTALIRHRKSKHGYVTRTKKAESSEKSSKVSSSCPYTHGVGRTRTRKSKVRVGNDEKPGPSVAIPNTVEPTEVSSIRHHSQSPCQAEDSPVSSALPPIPVHERTISPSSLYLPSPPSSPVSPMPYFDGIVPNYPIVSPTELSLLNSPQFRGSLNGYRDYSGVMAADDYSKPRHLSSNFSQLYSGIDNPSYSSALSPAAYTSLALPEYQLPLSAFDTSFTTSYHGVPRSHSPYPASDATSSSPIISPPMLNDLQLPPFSPLPSPYLTF</sequence>